<feature type="domain" description="DUF4397" evidence="1">
    <location>
        <begin position="43"/>
        <end position="169"/>
    </location>
</feature>
<dbReference type="Proteomes" id="UP001157134">
    <property type="component" value="Unassembled WGS sequence"/>
</dbReference>
<evidence type="ECO:0000313" key="3">
    <source>
        <dbReference type="Proteomes" id="UP001157134"/>
    </source>
</evidence>
<dbReference type="InterPro" id="IPR025510">
    <property type="entry name" value="DUF4397"/>
</dbReference>
<accession>A0ABQ6HDZ8</accession>
<comment type="caution">
    <text evidence="2">The sequence shown here is derived from an EMBL/GenBank/DDBJ whole genome shotgun (WGS) entry which is preliminary data.</text>
</comment>
<dbReference type="EMBL" id="BSSV01000004">
    <property type="protein sequence ID" value="GLX85792.1"/>
    <property type="molecule type" value="Genomic_DNA"/>
</dbReference>
<reference evidence="2 3" key="1">
    <citation type="submission" date="2023-03" db="EMBL/GenBank/DDBJ databases">
        <title>Thalassotalea loyana LMG 22536T draft genome sequence.</title>
        <authorList>
            <person name="Sawabe T."/>
        </authorList>
    </citation>
    <scope>NUCLEOTIDE SEQUENCE [LARGE SCALE GENOMIC DNA]</scope>
    <source>
        <strain evidence="2 3">LMG 22536</strain>
    </source>
</reference>
<feature type="domain" description="DUF4397" evidence="1">
    <location>
        <begin position="399"/>
        <end position="456"/>
    </location>
</feature>
<sequence length="471" mass="48785">MNRIIKSIVPVAMAAVIMGCGSDNDDVRDIVVPEPPTPELGTSYVRVIHGSADAPLVNVKAGSDIIEGLGGVDYGVGSGFLSLTEGTYALSVDAILPDESTATVLDLGDVDLGADMEYTVIAHGYVMEDDDDSNDLAAAVIANTRTDVADGNIRIQVLHAAPNAPTVDLHVTGATDDLTTALATLAYGEATGQVEVAAGIYRVRLVIPAGMAGEGTVAYDVVLPDLAAGADLFVAAVPNTEVMTSPVKLLVNDGAGTSTIYDDRTTAQVRVIHAAADVPNVDVFVNDGKVDSLSNAPFGGVTGYADLPEGTYTVDARLTADNSVTGISEDLTVMNNNKYTVNAVGTLDAMDMADLEYYVLADNVRAVATESKVRITHAHPSVGNVDIYVTADGMIDDVDPAFSDVPYKASTGFVTLAPGEYNVKVTATGTKTVAIDTGMLDLMGGKIYSATAVNAPMAMPANLILSDAFIE</sequence>
<evidence type="ECO:0000259" key="1">
    <source>
        <dbReference type="Pfam" id="PF14344"/>
    </source>
</evidence>
<organism evidence="2 3">
    <name type="scientific">Thalassotalea loyana</name>
    <dbReference type="NCBI Taxonomy" id="280483"/>
    <lineage>
        <taxon>Bacteria</taxon>
        <taxon>Pseudomonadati</taxon>
        <taxon>Pseudomonadota</taxon>
        <taxon>Gammaproteobacteria</taxon>
        <taxon>Alteromonadales</taxon>
        <taxon>Colwelliaceae</taxon>
        <taxon>Thalassotalea</taxon>
    </lineage>
</organism>
<dbReference type="PROSITE" id="PS51257">
    <property type="entry name" value="PROKAR_LIPOPROTEIN"/>
    <property type="match status" value="1"/>
</dbReference>
<name>A0ABQ6HDZ8_9GAMM</name>
<protein>
    <recommendedName>
        <fullName evidence="1">DUF4397 domain-containing protein</fullName>
    </recommendedName>
</protein>
<feature type="domain" description="DUF4397" evidence="1">
    <location>
        <begin position="267"/>
        <end position="388"/>
    </location>
</feature>
<gene>
    <name evidence="2" type="ORF">tloyanaT_20440</name>
</gene>
<proteinExistence type="predicted"/>
<dbReference type="RefSeq" id="WP_284298239.1">
    <property type="nucleotide sequence ID" value="NZ_BSSV01000004.1"/>
</dbReference>
<evidence type="ECO:0000313" key="2">
    <source>
        <dbReference type="EMBL" id="GLX85792.1"/>
    </source>
</evidence>
<dbReference type="Pfam" id="PF14344">
    <property type="entry name" value="DUF4397"/>
    <property type="match status" value="3"/>
</dbReference>
<keyword evidence="3" id="KW-1185">Reference proteome</keyword>